<keyword evidence="4 7" id="KW-0812">Transmembrane</keyword>
<evidence type="ECO:0000256" key="7">
    <source>
        <dbReference type="SAM" id="Phobius"/>
    </source>
</evidence>
<dbReference type="RefSeq" id="WP_122937760.1">
    <property type="nucleotide sequence ID" value="NZ_JBHSNT010000059.1"/>
</dbReference>
<comment type="subcellular location">
    <subcellularLocation>
        <location evidence="1">Membrane</location>
        <topology evidence="1">Multi-pass membrane protein</topology>
    </subcellularLocation>
</comment>
<dbReference type="GO" id="GO:0016020">
    <property type="term" value="C:membrane"/>
    <property type="evidence" value="ECO:0007669"/>
    <property type="project" value="UniProtKB-SubCell"/>
</dbReference>
<evidence type="ECO:0000256" key="1">
    <source>
        <dbReference type="ARBA" id="ARBA00004141"/>
    </source>
</evidence>
<accession>A0A3M8A553</accession>
<dbReference type="GO" id="GO:0016780">
    <property type="term" value="F:phosphotransferase activity, for other substituted phosphate groups"/>
    <property type="evidence" value="ECO:0007669"/>
    <property type="project" value="TreeGrafter"/>
</dbReference>
<name>A0A3M8A553_9MICO</name>
<keyword evidence="3 9" id="KW-0808">Transferase</keyword>
<dbReference type="Gene3D" id="3.40.50.720">
    <property type="entry name" value="NAD(P)-binding Rossmann-like Domain"/>
    <property type="match status" value="1"/>
</dbReference>
<comment type="caution">
    <text evidence="9">The sequence shown here is derived from an EMBL/GenBank/DDBJ whole genome shotgun (WGS) entry which is preliminary data.</text>
</comment>
<keyword evidence="5 7" id="KW-1133">Transmembrane helix</keyword>
<evidence type="ECO:0000256" key="5">
    <source>
        <dbReference type="ARBA" id="ARBA00022989"/>
    </source>
</evidence>
<dbReference type="OrthoDB" id="9808602at2"/>
<evidence type="ECO:0000259" key="8">
    <source>
        <dbReference type="Pfam" id="PF02397"/>
    </source>
</evidence>
<evidence type="ECO:0000256" key="2">
    <source>
        <dbReference type="ARBA" id="ARBA00006464"/>
    </source>
</evidence>
<evidence type="ECO:0000256" key="3">
    <source>
        <dbReference type="ARBA" id="ARBA00022679"/>
    </source>
</evidence>
<keyword evidence="6 7" id="KW-0472">Membrane</keyword>
<proteinExistence type="inferred from homology"/>
<feature type="transmembrane region" description="Helical" evidence="7">
    <location>
        <begin position="303"/>
        <end position="324"/>
    </location>
</feature>
<dbReference type="EMBL" id="RHHB01000035">
    <property type="protein sequence ID" value="RNB46290.1"/>
    <property type="molecule type" value="Genomic_DNA"/>
</dbReference>
<keyword evidence="10" id="KW-1185">Reference proteome</keyword>
<dbReference type="AlphaFoldDB" id="A0A3M8A553"/>
<dbReference type="NCBIfam" id="TIGR03025">
    <property type="entry name" value="EPS_sugtrans"/>
    <property type="match status" value="1"/>
</dbReference>
<evidence type="ECO:0000313" key="9">
    <source>
        <dbReference type="EMBL" id="RNB46290.1"/>
    </source>
</evidence>
<dbReference type="InterPro" id="IPR017475">
    <property type="entry name" value="EPS_sugar_tfrase"/>
</dbReference>
<comment type="similarity">
    <text evidence="2">Belongs to the bacterial sugar transferase family.</text>
</comment>
<reference evidence="9 10" key="1">
    <citation type="submission" date="2018-10" db="EMBL/GenBank/DDBJ databases">
        <title>Isolation, diversity and antibacterial activity of antinobacteria from the wheat rhizosphere soil.</title>
        <authorList>
            <person name="Sun T."/>
        </authorList>
    </citation>
    <scope>NUCLEOTIDE SEQUENCE [LARGE SCALE GENOMIC DNA]</scope>
    <source>
        <strain evidence="9 10">SJ-23</strain>
    </source>
</reference>
<evidence type="ECO:0000256" key="4">
    <source>
        <dbReference type="ARBA" id="ARBA00022692"/>
    </source>
</evidence>
<protein>
    <submittedName>
        <fullName evidence="9">Sugar transferase</fullName>
    </submittedName>
</protein>
<feature type="transmembrane region" description="Helical" evidence="7">
    <location>
        <begin position="65"/>
        <end position="86"/>
    </location>
</feature>
<dbReference type="Proteomes" id="UP000275048">
    <property type="component" value="Unassembled WGS sequence"/>
</dbReference>
<dbReference type="Pfam" id="PF02397">
    <property type="entry name" value="Bac_transf"/>
    <property type="match status" value="1"/>
</dbReference>
<organism evidence="9 10">
    <name type="scientific">Agromyces tardus</name>
    <dbReference type="NCBI Taxonomy" id="2583849"/>
    <lineage>
        <taxon>Bacteria</taxon>
        <taxon>Bacillati</taxon>
        <taxon>Actinomycetota</taxon>
        <taxon>Actinomycetes</taxon>
        <taxon>Micrococcales</taxon>
        <taxon>Microbacteriaceae</taxon>
        <taxon>Agromyces</taxon>
    </lineage>
</organism>
<feature type="transmembrane region" description="Helical" evidence="7">
    <location>
        <begin position="130"/>
        <end position="149"/>
    </location>
</feature>
<feature type="transmembrane region" description="Helical" evidence="7">
    <location>
        <begin position="107"/>
        <end position="124"/>
    </location>
</feature>
<sequence>MSLTRQSTTDSPAAVVAAWQRAYAGRLLITDLIVIVVAVYGSQLIRFGSIVETVSIPSVRDAQVVVSYTLVSALLIGIWFVSLSLFATRDHTIIGAGVSEYRRITDATIRVFAVLAIAAFALQSELGRGYLLLALPIGLALLLVSRWAWRKWLIRRRATGAYTHRAILMGERGKSIHVAKQMSRDSTTGIVIVGAITEHGTADRELLSGIPVLGDYASLSRVLEEARADTVVFTGADTIDPRGMREIGWELESTSTNLIVAPALTDVAGPRIHARPVAGLPLIQVDYPEFEGRKYAAKRAFDLVLSTLALVLLSPVFLVIAVLVRRDSPGPALFTQERVGLNGKHFRMLKFRSMVVDAEAKLPTLLDQSDGNGVLFKLKSDPRVTRVGAVLRRYSLDELPQFVNVLLGDMSLVGPRPPLASEVERYEDWMRRRLLVRPGITGLWQTQGRSDLSWDDSVRLDLYYVENWSLTGDIIILYRTARSVMRAQGAY</sequence>
<feature type="transmembrane region" description="Helical" evidence="7">
    <location>
        <begin position="27"/>
        <end position="45"/>
    </location>
</feature>
<dbReference type="InterPro" id="IPR003362">
    <property type="entry name" value="Bact_transf"/>
</dbReference>
<dbReference type="PANTHER" id="PTHR30576:SF10">
    <property type="entry name" value="SLL5057 PROTEIN"/>
    <property type="match status" value="1"/>
</dbReference>
<evidence type="ECO:0000256" key="6">
    <source>
        <dbReference type="ARBA" id="ARBA00023136"/>
    </source>
</evidence>
<dbReference type="Pfam" id="PF13727">
    <property type="entry name" value="CoA_binding_3"/>
    <property type="match status" value="1"/>
</dbReference>
<evidence type="ECO:0000313" key="10">
    <source>
        <dbReference type="Proteomes" id="UP000275048"/>
    </source>
</evidence>
<feature type="domain" description="Bacterial sugar transferase" evidence="8">
    <location>
        <begin position="298"/>
        <end position="485"/>
    </location>
</feature>
<dbReference type="PANTHER" id="PTHR30576">
    <property type="entry name" value="COLANIC BIOSYNTHESIS UDP-GLUCOSE LIPID CARRIER TRANSFERASE"/>
    <property type="match status" value="1"/>
</dbReference>
<gene>
    <name evidence="9" type="ORF">EDM22_14295</name>
</gene>